<dbReference type="Gene3D" id="2.40.170.20">
    <property type="entry name" value="TonB-dependent receptor, beta-barrel domain"/>
    <property type="match status" value="1"/>
</dbReference>
<keyword evidence="9 10" id="KW-0998">Cell outer membrane</keyword>
<evidence type="ECO:0000256" key="7">
    <source>
        <dbReference type="ARBA" id="ARBA00023077"/>
    </source>
</evidence>
<dbReference type="OrthoDB" id="9764669at2"/>
<dbReference type="Pfam" id="PF00593">
    <property type="entry name" value="TonB_dep_Rec_b-barrel"/>
    <property type="match status" value="1"/>
</dbReference>
<name>A0A3M9XQW4_9HYPH</name>
<keyword evidence="14" id="KW-0675">Receptor</keyword>
<evidence type="ECO:0000259" key="12">
    <source>
        <dbReference type="Pfam" id="PF00593"/>
    </source>
</evidence>
<keyword evidence="5" id="KW-0732">Signal</keyword>
<dbReference type="Pfam" id="PF07715">
    <property type="entry name" value="Plug"/>
    <property type="match status" value="1"/>
</dbReference>
<feature type="domain" description="TonB-dependent receptor-like beta-barrel" evidence="12">
    <location>
        <begin position="467"/>
        <end position="917"/>
    </location>
</feature>
<evidence type="ECO:0000256" key="6">
    <source>
        <dbReference type="ARBA" id="ARBA00023065"/>
    </source>
</evidence>
<gene>
    <name evidence="14" type="ORF">D1O30_13220</name>
</gene>
<dbReference type="InterPro" id="IPR000531">
    <property type="entry name" value="Beta-barrel_TonB"/>
</dbReference>
<evidence type="ECO:0000256" key="5">
    <source>
        <dbReference type="ARBA" id="ARBA00022729"/>
    </source>
</evidence>
<dbReference type="Gene3D" id="2.170.130.10">
    <property type="entry name" value="TonB-dependent receptor, plug domain"/>
    <property type="match status" value="1"/>
</dbReference>
<evidence type="ECO:0000256" key="1">
    <source>
        <dbReference type="ARBA" id="ARBA00004571"/>
    </source>
</evidence>
<evidence type="ECO:0000256" key="10">
    <source>
        <dbReference type="PROSITE-ProRule" id="PRU01360"/>
    </source>
</evidence>
<dbReference type="InterPro" id="IPR039426">
    <property type="entry name" value="TonB-dep_rcpt-like"/>
</dbReference>
<comment type="caution">
    <text evidence="14">The sequence shown here is derived from an EMBL/GenBank/DDBJ whole genome shotgun (WGS) entry which is preliminary data.</text>
</comment>
<keyword evidence="4 10" id="KW-0812">Transmembrane</keyword>
<keyword evidence="3 10" id="KW-1134">Transmembrane beta strand</keyword>
<feature type="domain" description="TonB-dependent receptor plug" evidence="13">
    <location>
        <begin position="190"/>
        <end position="302"/>
    </location>
</feature>
<evidence type="ECO:0000256" key="2">
    <source>
        <dbReference type="ARBA" id="ARBA00022448"/>
    </source>
</evidence>
<proteinExistence type="inferred from homology"/>
<keyword evidence="6" id="KW-0406">Ion transport</keyword>
<accession>A0A3M9XQW4</accession>
<evidence type="ECO:0000313" key="15">
    <source>
        <dbReference type="Proteomes" id="UP000268623"/>
    </source>
</evidence>
<keyword evidence="15" id="KW-1185">Reference proteome</keyword>
<dbReference type="InterPro" id="IPR036942">
    <property type="entry name" value="Beta-barrel_TonB_sf"/>
</dbReference>
<dbReference type="PROSITE" id="PS52016">
    <property type="entry name" value="TONB_DEPENDENT_REC_3"/>
    <property type="match status" value="1"/>
</dbReference>
<evidence type="ECO:0000256" key="3">
    <source>
        <dbReference type="ARBA" id="ARBA00022452"/>
    </source>
</evidence>
<keyword evidence="2 10" id="KW-0813">Transport</keyword>
<evidence type="ECO:0000256" key="11">
    <source>
        <dbReference type="RuleBase" id="RU003357"/>
    </source>
</evidence>
<dbReference type="InterPro" id="IPR037066">
    <property type="entry name" value="Plug_dom_sf"/>
</dbReference>
<comment type="similarity">
    <text evidence="10 11">Belongs to the TonB-dependent receptor family.</text>
</comment>
<dbReference type="InterPro" id="IPR012910">
    <property type="entry name" value="Plug_dom"/>
</dbReference>
<reference evidence="14 15" key="1">
    <citation type="submission" date="2018-08" db="EMBL/GenBank/DDBJ databases">
        <title>Genome sequence of Methylocystis hirsuta CSC1, a methanotroph able to accumulate PHAs.</title>
        <authorList>
            <person name="Bordel S."/>
            <person name="Rodriguez E."/>
            <person name="Gancedo J."/>
            <person name="Munoz R."/>
        </authorList>
    </citation>
    <scope>NUCLEOTIDE SEQUENCE [LARGE SCALE GENOMIC DNA]</scope>
    <source>
        <strain evidence="14 15">CSC1</strain>
    </source>
</reference>
<dbReference type="SUPFAM" id="SSF56935">
    <property type="entry name" value="Porins"/>
    <property type="match status" value="1"/>
</dbReference>
<evidence type="ECO:0000313" key="14">
    <source>
        <dbReference type="EMBL" id="RNJ50401.1"/>
    </source>
</evidence>
<sequence>MRGTAAGMGFAGLGPCCSAGRICADRRAHICGAVALRAIIARAQRTGAALLTRLRPLTRARARSPASRRCSKQPPRHRSACALHSTLRPLSLCRLASAPRNTVMIRRSRLLKGVSFAVISLLAPSVADAQQALPTISVGGARAPVRPGPVGRPVGGQGRVTTAAPVPGPALADRYAEPTPAPFSRTLPANIPAVVESRTRKEIQKTTNIMTSSDAFRYMPSILIRERYIGDRNAIVSTRTTGTIQSALVLVYADNVLLSNLLGNSFNFAPRWGMVSPAEISRVDVMYGPFSALYPGNSIGGVLTMTTRMPDDFEVHAMGTVAVQPFSLYGRKELNLGGVTNILVGDRINDFRYWVGYEHLDNQGQAQTFPGTFLTPGTGSAFSGGFQDFDQQGRPRIITAAAGADYVQTDLAKVKLSYDIMPLLRAKYQVGFWTLNNTTSVESFISDKNGMPIYNTQSGRVQIGPYSVTPGGVNPGHGAANHLMQALELRQDTGGVFDFDLSATSFNFLRDFTNNAQSYGPRVNNAGTAYNVDPRGLNTNNGGTFWRTGDARFIWRVPYDILGKHEVSFGAHGDLYSLATKQTSTVSWPNNYYMGIQALNFGKTETKGLYVQEVWRPLPDWKFTAGGRGEWWRAFGGMNATGGFGNATNPTGQAIVGLPLRAANITYFPDSYKGAFSPKAALEYFFTPELSLRGSIARAYRFPTVNELFQSLSSPSSVIINNPNLQPEICTCYDLTGEYRKIDAFGGAIGLFNPRISLFLDDRWNAIANQTTLSIFGTQVSQNANLDKVRFRGIEAAAHMKDILVPGLDFEGGLTFTDAKIQTNLSSRNLDSILYAGNQFPRVPRIRFRGVASYSPNPDMSFALGARYSSPAFVTFANTDFNHNNYGSVDSEILVFDMKARYRLEPNWWLSVGVNNIGRWKAYVNPNPYPQRTFFIALNYDFGGPDGSGVTIDRGGSGGTSAVR</sequence>
<protein>
    <submittedName>
        <fullName evidence="14">TonB-dependent receptor</fullName>
    </submittedName>
</protein>
<dbReference type="GO" id="GO:0009279">
    <property type="term" value="C:cell outer membrane"/>
    <property type="evidence" value="ECO:0007669"/>
    <property type="project" value="UniProtKB-SubCell"/>
</dbReference>
<evidence type="ECO:0000259" key="13">
    <source>
        <dbReference type="Pfam" id="PF07715"/>
    </source>
</evidence>
<dbReference type="Proteomes" id="UP000268623">
    <property type="component" value="Unassembled WGS sequence"/>
</dbReference>
<organism evidence="14 15">
    <name type="scientific">Methylocystis hirsuta</name>
    <dbReference type="NCBI Taxonomy" id="369798"/>
    <lineage>
        <taxon>Bacteria</taxon>
        <taxon>Pseudomonadati</taxon>
        <taxon>Pseudomonadota</taxon>
        <taxon>Alphaproteobacteria</taxon>
        <taxon>Hyphomicrobiales</taxon>
        <taxon>Methylocystaceae</taxon>
        <taxon>Methylocystis</taxon>
    </lineage>
</organism>
<evidence type="ECO:0000256" key="8">
    <source>
        <dbReference type="ARBA" id="ARBA00023136"/>
    </source>
</evidence>
<evidence type="ECO:0000256" key="4">
    <source>
        <dbReference type="ARBA" id="ARBA00022692"/>
    </source>
</evidence>
<dbReference type="EMBL" id="QWDD01000001">
    <property type="protein sequence ID" value="RNJ50401.1"/>
    <property type="molecule type" value="Genomic_DNA"/>
</dbReference>
<dbReference type="GO" id="GO:0044718">
    <property type="term" value="P:siderophore transmembrane transport"/>
    <property type="evidence" value="ECO:0007669"/>
    <property type="project" value="TreeGrafter"/>
</dbReference>
<dbReference type="GO" id="GO:0015344">
    <property type="term" value="F:siderophore uptake transmembrane transporter activity"/>
    <property type="evidence" value="ECO:0007669"/>
    <property type="project" value="TreeGrafter"/>
</dbReference>
<dbReference type="AlphaFoldDB" id="A0A3M9XQW4"/>
<dbReference type="PANTHER" id="PTHR30069">
    <property type="entry name" value="TONB-DEPENDENT OUTER MEMBRANE RECEPTOR"/>
    <property type="match status" value="1"/>
</dbReference>
<dbReference type="PANTHER" id="PTHR30069:SF53">
    <property type="entry name" value="COLICIN I RECEPTOR-RELATED"/>
    <property type="match status" value="1"/>
</dbReference>
<keyword evidence="8 10" id="KW-0472">Membrane</keyword>
<keyword evidence="7 11" id="KW-0798">TonB box</keyword>
<comment type="subcellular location">
    <subcellularLocation>
        <location evidence="1 10">Cell outer membrane</location>
        <topology evidence="1 10">Multi-pass membrane protein</topology>
    </subcellularLocation>
</comment>
<evidence type="ECO:0000256" key="9">
    <source>
        <dbReference type="ARBA" id="ARBA00023237"/>
    </source>
</evidence>